<evidence type="ECO:0000313" key="3">
    <source>
        <dbReference type="Proteomes" id="UP001270362"/>
    </source>
</evidence>
<dbReference type="InterPro" id="IPR046676">
    <property type="entry name" value="DUF6546"/>
</dbReference>
<evidence type="ECO:0000259" key="1">
    <source>
        <dbReference type="Pfam" id="PF20183"/>
    </source>
</evidence>
<sequence length="496" mass="56812">MRFQSFAPEIRHTILDLVYENIRAQRPTAQERIRAGHERPKDILYFPASVCREWMDFAQKRNFRQLILSNSCLYEFERIFEDEGKRRLVEHVWLHVELHPYGCVPSSCGNHESPEFGTRNSEVFADAITKLFRILSTWERVGDQRKGITLELSAYSSSDSEHCLQDHCFDAVSYSERDFPVDGCPPGPLDPQRRFLTRKSTDGLDDEAHFWLDGRWAPPDHVNLADVLARAMGAPLRLPADRELALPRVGVVTRFLTGRQFYRAIHLDFQAEIISSLPNLEDFNFEFWYRLAFLNLLDDLLRLSALFERPFQIPQTLKAMTLYEAENVSFTGLFKWPRPCHASGSRLFNGARLALQSQNLEHLSSLYRHMRAPPASISGGDGNIVVPDPWENLETLALTSRVFHPRNPASNAEDILYTAGGAALRMPKLKIMEIWNARDDGWWCSWGMGLEEDGRVKKIWEKVALKHGRRGGLLFDPYRDIVNLSRISVGSVLAGG</sequence>
<gene>
    <name evidence="2" type="ORF">B0T22DRAFT_475057</name>
</gene>
<comment type="caution">
    <text evidence="2">The sequence shown here is derived from an EMBL/GenBank/DDBJ whole genome shotgun (WGS) entry which is preliminary data.</text>
</comment>
<protein>
    <recommendedName>
        <fullName evidence="1">DUF6546 domain-containing protein</fullName>
    </recommendedName>
</protein>
<organism evidence="2 3">
    <name type="scientific">Podospora appendiculata</name>
    <dbReference type="NCBI Taxonomy" id="314037"/>
    <lineage>
        <taxon>Eukaryota</taxon>
        <taxon>Fungi</taxon>
        <taxon>Dikarya</taxon>
        <taxon>Ascomycota</taxon>
        <taxon>Pezizomycotina</taxon>
        <taxon>Sordariomycetes</taxon>
        <taxon>Sordariomycetidae</taxon>
        <taxon>Sordariales</taxon>
        <taxon>Podosporaceae</taxon>
        <taxon>Podospora</taxon>
    </lineage>
</organism>
<accession>A0AAE0XEU4</accession>
<reference evidence="2" key="1">
    <citation type="journal article" date="2023" name="Mol. Phylogenet. Evol.">
        <title>Genome-scale phylogeny and comparative genomics of the fungal order Sordariales.</title>
        <authorList>
            <person name="Hensen N."/>
            <person name="Bonometti L."/>
            <person name="Westerberg I."/>
            <person name="Brannstrom I.O."/>
            <person name="Guillou S."/>
            <person name="Cros-Aarteil S."/>
            <person name="Calhoun S."/>
            <person name="Haridas S."/>
            <person name="Kuo A."/>
            <person name="Mondo S."/>
            <person name="Pangilinan J."/>
            <person name="Riley R."/>
            <person name="LaButti K."/>
            <person name="Andreopoulos B."/>
            <person name="Lipzen A."/>
            <person name="Chen C."/>
            <person name="Yan M."/>
            <person name="Daum C."/>
            <person name="Ng V."/>
            <person name="Clum A."/>
            <person name="Steindorff A."/>
            <person name="Ohm R.A."/>
            <person name="Martin F."/>
            <person name="Silar P."/>
            <person name="Natvig D.O."/>
            <person name="Lalanne C."/>
            <person name="Gautier V."/>
            <person name="Ament-Velasquez S.L."/>
            <person name="Kruys A."/>
            <person name="Hutchinson M.I."/>
            <person name="Powell A.J."/>
            <person name="Barry K."/>
            <person name="Miller A.N."/>
            <person name="Grigoriev I.V."/>
            <person name="Debuchy R."/>
            <person name="Gladieux P."/>
            <person name="Hiltunen Thoren M."/>
            <person name="Johannesson H."/>
        </authorList>
    </citation>
    <scope>NUCLEOTIDE SEQUENCE</scope>
    <source>
        <strain evidence="2">CBS 314.62</strain>
    </source>
</reference>
<name>A0AAE0XEU4_9PEZI</name>
<feature type="domain" description="DUF6546" evidence="1">
    <location>
        <begin position="313"/>
        <end position="441"/>
    </location>
</feature>
<evidence type="ECO:0000313" key="2">
    <source>
        <dbReference type="EMBL" id="KAK3692088.1"/>
    </source>
</evidence>
<dbReference type="EMBL" id="JAULSO010000001">
    <property type="protein sequence ID" value="KAK3692088.1"/>
    <property type="molecule type" value="Genomic_DNA"/>
</dbReference>
<proteinExistence type="predicted"/>
<dbReference type="Proteomes" id="UP001270362">
    <property type="component" value="Unassembled WGS sequence"/>
</dbReference>
<reference evidence="2" key="2">
    <citation type="submission" date="2023-06" db="EMBL/GenBank/DDBJ databases">
        <authorList>
            <consortium name="Lawrence Berkeley National Laboratory"/>
            <person name="Haridas S."/>
            <person name="Hensen N."/>
            <person name="Bonometti L."/>
            <person name="Westerberg I."/>
            <person name="Brannstrom I.O."/>
            <person name="Guillou S."/>
            <person name="Cros-Aarteil S."/>
            <person name="Calhoun S."/>
            <person name="Kuo A."/>
            <person name="Mondo S."/>
            <person name="Pangilinan J."/>
            <person name="Riley R."/>
            <person name="Labutti K."/>
            <person name="Andreopoulos B."/>
            <person name="Lipzen A."/>
            <person name="Chen C."/>
            <person name="Yanf M."/>
            <person name="Daum C."/>
            <person name="Ng V."/>
            <person name="Clum A."/>
            <person name="Steindorff A."/>
            <person name="Ohm R."/>
            <person name="Martin F."/>
            <person name="Silar P."/>
            <person name="Natvig D."/>
            <person name="Lalanne C."/>
            <person name="Gautier V."/>
            <person name="Ament-Velasquez S.L."/>
            <person name="Kruys A."/>
            <person name="Hutchinson M.I."/>
            <person name="Powell A.J."/>
            <person name="Barry K."/>
            <person name="Miller A.N."/>
            <person name="Grigoriev I.V."/>
            <person name="Debuchy R."/>
            <person name="Gladieux P."/>
            <person name="Thoren M.H."/>
            <person name="Johannesson H."/>
        </authorList>
    </citation>
    <scope>NUCLEOTIDE SEQUENCE</scope>
    <source>
        <strain evidence="2">CBS 314.62</strain>
    </source>
</reference>
<dbReference type="Pfam" id="PF20183">
    <property type="entry name" value="DUF6546"/>
    <property type="match status" value="1"/>
</dbReference>
<dbReference type="AlphaFoldDB" id="A0AAE0XEU4"/>
<keyword evidence="3" id="KW-1185">Reference proteome</keyword>